<sequence>MVSLQGIARLVGALLIASSSGVQAGSRIFEPRLTTARGIADGQLEVQRDPVSGALDFVAVNTTTGHEAHHGLHKRYLVMDVSRDRAVELWPNGIIKTCYERVEHPINGYDRTTEEILRPLVEEAMELWRSRGLNWDKNMFKFDVVDDDEYCKESEANKKHRHEFLLIRYDPEGRIMDSSVGKVAQVTTPSTVAERSWFELGSRMTLSIGGQRDGNLWKAFFAHEIGHVLGLYHEQQNPDWWRLEHFGGEITNDAEPAFDETTFDCSELHDYEEFKTLFEEDERRLKGTKYLEAEARLRLRQACRDIDYARKSFTGFSASAFLPEFDFTLKNPKRTEPDYKSIMIYPSRMNGRLEPGNTKRNIVFKRWDGGEIKHNLVPSIDDIDGVKRLYGVKESGAGEKFKLWFGDKASAFYSAFRSVNKNNNCDPPAP</sequence>
<dbReference type="InterPro" id="IPR024079">
    <property type="entry name" value="MetalloPept_cat_dom_sf"/>
</dbReference>
<organism evidence="2 3">
    <name type="scientific">Podospora aff. communis PSN243</name>
    <dbReference type="NCBI Taxonomy" id="3040156"/>
    <lineage>
        <taxon>Eukaryota</taxon>
        <taxon>Fungi</taxon>
        <taxon>Dikarya</taxon>
        <taxon>Ascomycota</taxon>
        <taxon>Pezizomycotina</taxon>
        <taxon>Sordariomycetes</taxon>
        <taxon>Sordariomycetidae</taxon>
        <taxon>Sordariales</taxon>
        <taxon>Podosporaceae</taxon>
        <taxon>Podospora</taxon>
    </lineage>
</organism>
<reference evidence="2" key="1">
    <citation type="journal article" date="2023" name="Mol. Phylogenet. Evol.">
        <title>Genome-scale phylogeny and comparative genomics of the fungal order Sordariales.</title>
        <authorList>
            <person name="Hensen N."/>
            <person name="Bonometti L."/>
            <person name="Westerberg I."/>
            <person name="Brannstrom I.O."/>
            <person name="Guillou S."/>
            <person name="Cros-Aarteil S."/>
            <person name="Calhoun S."/>
            <person name="Haridas S."/>
            <person name="Kuo A."/>
            <person name="Mondo S."/>
            <person name="Pangilinan J."/>
            <person name="Riley R."/>
            <person name="LaButti K."/>
            <person name="Andreopoulos B."/>
            <person name="Lipzen A."/>
            <person name="Chen C."/>
            <person name="Yan M."/>
            <person name="Daum C."/>
            <person name="Ng V."/>
            <person name="Clum A."/>
            <person name="Steindorff A."/>
            <person name="Ohm R.A."/>
            <person name="Martin F."/>
            <person name="Silar P."/>
            <person name="Natvig D.O."/>
            <person name="Lalanne C."/>
            <person name="Gautier V."/>
            <person name="Ament-Velasquez S.L."/>
            <person name="Kruys A."/>
            <person name="Hutchinson M.I."/>
            <person name="Powell A.J."/>
            <person name="Barry K."/>
            <person name="Miller A.N."/>
            <person name="Grigoriev I.V."/>
            <person name="Debuchy R."/>
            <person name="Gladieux P."/>
            <person name="Hiltunen Thoren M."/>
            <person name="Johannesson H."/>
        </authorList>
    </citation>
    <scope>NUCLEOTIDE SEQUENCE</scope>
    <source>
        <strain evidence="2">PSN243</strain>
    </source>
</reference>
<comment type="caution">
    <text evidence="2">The sequence shown here is derived from an EMBL/GenBank/DDBJ whole genome shotgun (WGS) entry which is preliminary data.</text>
</comment>
<dbReference type="Proteomes" id="UP001321760">
    <property type="component" value="Unassembled WGS sequence"/>
</dbReference>
<dbReference type="EMBL" id="MU865985">
    <property type="protein sequence ID" value="KAK4443886.1"/>
    <property type="molecule type" value="Genomic_DNA"/>
</dbReference>
<accession>A0AAV9G9U1</accession>
<dbReference type="Gene3D" id="3.40.390.10">
    <property type="entry name" value="Collagenase (Catalytic Domain)"/>
    <property type="match status" value="1"/>
</dbReference>
<keyword evidence="1" id="KW-0732">Signal</keyword>
<reference evidence="2" key="2">
    <citation type="submission" date="2023-05" db="EMBL/GenBank/DDBJ databases">
        <authorList>
            <consortium name="Lawrence Berkeley National Laboratory"/>
            <person name="Steindorff A."/>
            <person name="Hensen N."/>
            <person name="Bonometti L."/>
            <person name="Westerberg I."/>
            <person name="Brannstrom I.O."/>
            <person name="Guillou S."/>
            <person name="Cros-Aarteil S."/>
            <person name="Calhoun S."/>
            <person name="Haridas S."/>
            <person name="Kuo A."/>
            <person name="Mondo S."/>
            <person name="Pangilinan J."/>
            <person name="Riley R."/>
            <person name="Labutti K."/>
            <person name="Andreopoulos B."/>
            <person name="Lipzen A."/>
            <person name="Chen C."/>
            <person name="Yanf M."/>
            <person name="Daum C."/>
            <person name="Ng V."/>
            <person name="Clum A."/>
            <person name="Ohm R."/>
            <person name="Martin F."/>
            <person name="Silar P."/>
            <person name="Natvig D."/>
            <person name="Lalanne C."/>
            <person name="Gautier V."/>
            <person name="Ament-Velasquez S.L."/>
            <person name="Kruys A."/>
            <person name="Hutchinson M.I."/>
            <person name="Powell A.J."/>
            <person name="Barry K."/>
            <person name="Miller A.N."/>
            <person name="Grigoriev I.V."/>
            <person name="Debuchy R."/>
            <person name="Gladieux P."/>
            <person name="Thoren M.H."/>
            <person name="Johannesson H."/>
        </authorList>
    </citation>
    <scope>NUCLEOTIDE SEQUENCE</scope>
    <source>
        <strain evidence="2">PSN243</strain>
    </source>
</reference>
<evidence type="ECO:0000313" key="3">
    <source>
        <dbReference type="Proteomes" id="UP001321760"/>
    </source>
</evidence>
<evidence type="ECO:0008006" key="4">
    <source>
        <dbReference type="Google" id="ProtNLM"/>
    </source>
</evidence>
<evidence type="ECO:0000313" key="2">
    <source>
        <dbReference type="EMBL" id="KAK4443886.1"/>
    </source>
</evidence>
<dbReference type="GO" id="GO:0008237">
    <property type="term" value="F:metallopeptidase activity"/>
    <property type="evidence" value="ECO:0007669"/>
    <property type="project" value="InterPro"/>
</dbReference>
<protein>
    <recommendedName>
        <fullName evidence="4">Peptidase metallopeptidase domain-containing protein</fullName>
    </recommendedName>
</protein>
<keyword evidence="3" id="KW-1185">Reference proteome</keyword>
<feature type="chain" id="PRO_5043620004" description="Peptidase metallopeptidase domain-containing protein" evidence="1">
    <location>
        <begin position="25"/>
        <end position="430"/>
    </location>
</feature>
<proteinExistence type="predicted"/>
<evidence type="ECO:0000256" key="1">
    <source>
        <dbReference type="SAM" id="SignalP"/>
    </source>
</evidence>
<gene>
    <name evidence="2" type="ORF">QBC34DRAFT_416308</name>
</gene>
<feature type="signal peptide" evidence="1">
    <location>
        <begin position="1"/>
        <end position="24"/>
    </location>
</feature>
<name>A0AAV9G9U1_9PEZI</name>
<dbReference type="AlphaFoldDB" id="A0AAV9G9U1"/>
<dbReference type="SUPFAM" id="SSF55486">
    <property type="entry name" value="Metalloproteases ('zincins'), catalytic domain"/>
    <property type="match status" value="1"/>
</dbReference>